<name>A0A3T0I3P5_9BACI</name>
<dbReference type="Pfam" id="PF14278">
    <property type="entry name" value="TetR_C_8"/>
    <property type="match status" value="1"/>
</dbReference>
<dbReference type="InterPro" id="IPR009057">
    <property type="entry name" value="Homeodomain-like_sf"/>
</dbReference>
<evidence type="ECO:0000313" key="5">
    <source>
        <dbReference type="EMBL" id="AZU63950.1"/>
    </source>
</evidence>
<dbReference type="Proteomes" id="UP000282892">
    <property type="component" value="Chromosome"/>
</dbReference>
<proteinExistence type="predicted"/>
<evidence type="ECO:0000256" key="3">
    <source>
        <dbReference type="PROSITE-ProRule" id="PRU00335"/>
    </source>
</evidence>
<dbReference type="RefSeq" id="WP_127488625.1">
    <property type="nucleotide sequence ID" value="NZ_CP022572.1"/>
</dbReference>
<dbReference type="PROSITE" id="PS50977">
    <property type="entry name" value="HTH_TETR_2"/>
    <property type="match status" value="1"/>
</dbReference>
<dbReference type="PANTHER" id="PTHR43479:SF7">
    <property type="entry name" value="TETR-FAMILY TRANSCRIPTIONAL REGULATOR"/>
    <property type="match status" value="1"/>
</dbReference>
<dbReference type="SUPFAM" id="SSF46689">
    <property type="entry name" value="Homeodomain-like"/>
    <property type="match status" value="1"/>
</dbReference>
<evidence type="ECO:0000256" key="1">
    <source>
        <dbReference type="ARBA" id="ARBA00022491"/>
    </source>
</evidence>
<dbReference type="KEGG" id="nmk:CHR53_23345"/>
<reference evidence="5 6" key="1">
    <citation type="submission" date="2017-07" db="EMBL/GenBank/DDBJ databases">
        <title>The complete genome sequence of Bacillus mesonae strain H20-5, an efficient strain improving plant abiotic stress resistance.</title>
        <authorList>
            <person name="Kim S.Y."/>
            <person name="Song H."/>
            <person name="Sang M.K."/>
            <person name="Weon H.-Y."/>
            <person name="Song J."/>
        </authorList>
    </citation>
    <scope>NUCLEOTIDE SEQUENCE [LARGE SCALE GENOMIC DNA]</scope>
    <source>
        <strain evidence="5 6">H20-5</strain>
    </source>
</reference>
<sequence length="201" mass="23114">MTERAAEKRVNRTKRLIRDTLTELIEEKGFEGVTVRDLTERAKINRGTFYLHYRDKYDLLEQSEDEIIKGIVQLVHEISPIEAVAYTSQNEPFPIIQKLFEHFQENANFMKVILGPKGDPAFQVKLRELITETFLNKMAEEINSEEMQVPVEFLTTYVSAAHVGVIQHWLETGMEKSPREMTLILAKMTLLGPGHVAGLKK</sequence>
<dbReference type="EMBL" id="CP022572">
    <property type="protein sequence ID" value="AZU63950.1"/>
    <property type="molecule type" value="Genomic_DNA"/>
</dbReference>
<organism evidence="5 6">
    <name type="scientific">Neobacillus mesonae</name>
    <dbReference type="NCBI Taxonomy" id="1193713"/>
    <lineage>
        <taxon>Bacteria</taxon>
        <taxon>Bacillati</taxon>
        <taxon>Bacillota</taxon>
        <taxon>Bacilli</taxon>
        <taxon>Bacillales</taxon>
        <taxon>Bacillaceae</taxon>
        <taxon>Neobacillus</taxon>
    </lineage>
</organism>
<dbReference type="PANTHER" id="PTHR43479">
    <property type="entry name" value="ACREF/ENVCD OPERON REPRESSOR-RELATED"/>
    <property type="match status" value="1"/>
</dbReference>
<dbReference type="AlphaFoldDB" id="A0A3T0I3P5"/>
<evidence type="ECO:0000256" key="2">
    <source>
        <dbReference type="ARBA" id="ARBA00023125"/>
    </source>
</evidence>
<gene>
    <name evidence="5" type="ORF">CHR53_23345</name>
</gene>
<keyword evidence="1" id="KW-0678">Repressor</keyword>
<dbReference type="PRINTS" id="PR00455">
    <property type="entry name" value="HTHTETR"/>
</dbReference>
<dbReference type="STRING" id="1193713.GCA_001636315_01566"/>
<feature type="domain" description="HTH tetR-type" evidence="4">
    <location>
        <begin position="11"/>
        <end position="71"/>
    </location>
</feature>
<dbReference type="Pfam" id="PF00440">
    <property type="entry name" value="TetR_N"/>
    <property type="match status" value="1"/>
</dbReference>
<accession>A0A3T0I3P5</accession>
<keyword evidence="6" id="KW-1185">Reference proteome</keyword>
<dbReference type="InterPro" id="IPR001647">
    <property type="entry name" value="HTH_TetR"/>
</dbReference>
<dbReference type="Gene3D" id="1.10.357.10">
    <property type="entry name" value="Tetracycline Repressor, domain 2"/>
    <property type="match status" value="1"/>
</dbReference>
<dbReference type="InterPro" id="IPR039532">
    <property type="entry name" value="TetR_C_Firmicutes"/>
</dbReference>
<dbReference type="InterPro" id="IPR050624">
    <property type="entry name" value="HTH-type_Tx_Regulator"/>
</dbReference>
<dbReference type="OrthoDB" id="9810250at2"/>
<protein>
    <submittedName>
        <fullName evidence="5">TetR family transcriptional regulator</fullName>
    </submittedName>
</protein>
<keyword evidence="2 3" id="KW-0238">DNA-binding</keyword>
<dbReference type="GO" id="GO:0003677">
    <property type="term" value="F:DNA binding"/>
    <property type="evidence" value="ECO:0007669"/>
    <property type="project" value="UniProtKB-UniRule"/>
</dbReference>
<evidence type="ECO:0000313" key="6">
    <source>
        <dbReference type="Proteomes" id="UP000282892"/>
    </source>
</evidence>
<evidence type="ECO:0000259" key="4">
    <source>
        <dbReference type="PROSITE" id="PS50977"/>
    </source>
</evidence>
<feature type="DNA-binding region" description="H-T-H motif" evidence="3">
    <location>
        <begin position="34"/>
        <end position="53"/>
    </location>
</feature>